<evidence type="ECO:0000313" key="3">
    <source>
        <dbReference type="EMBL" id="RKP44412.1"/>
    </source>
</evidence>
<organism evidence="3 4">
    <name type="scientific">Trinickia fusca</name>
    <dbReference type="NCBI Taxonomy" id="2419777"/>
    <lineage>
        <taxon>Bacteria</taxon>
        <taxon>Pseudomonadati</taxon>
        <taxon>Pseudomonadota</taxon>
        <taxon>Betaproteobacteria</taxon>
        <taxon>Burkholderiales</taxon>
        <taxon>Burkholderiaceae</taxon>
        <taxon>Trinickia</taxon>
    </lineage>
</organism>
<feature type="domain" description="DUF1835" evidence="1">
    <location>
        <begin position="5"/>
        <end position="119"/>
    </location>
</feature>
<dbReference type="EMBL" id="RBZV01000013">
    <property type="protein sequence ID" value="RKP44412.1"/>
    <property type="molecule type" value="Genomic_DNA"/>
</dbReference>
<dbReference type="OrthoDB" id="6999193at2"/>
<proteinExistence type="predicted"/>
<dbReference type="InterPro" id="IPR022123">
    <property type="entry name" value="DUF3658"/>
</dbReference>
<dbReference type="InterPro" id="IPR014973">
    <property type="entry name" value="DUF1835"/>
</dbReference>
<evidence type="ECO:0000313" key="4">
    <source>
        <dbReference type="Proteomes" id="UP000280434"/>
    </source>
</evidence>
<keyword evidence="4" id="KW-1185">Reference proteome</keyword>
<reference evidence="3 4" key="1">
    <citation type="submission" date="2018-10" db="EMBL/GenBank/DDBJ databases">
        <title>Paraburkholderia sp. 7MK8-2, isolated from soil.</title>
        <authorList>
            <person name="Gao Z.-H."/>
            <person name="Qiu L.-H."/>
        </authorList>
    </citation>
    <scope>NUCLEOTIDE SEQUENCE [LARGE SCALE GENOMIC DNA]</scope>
    <source>
        <strain evidence="3 4">7MK8-2</strain>
    </source>
</reference>
<gene>
    <name evidence="3" type="ORF">D7S89_22530</name>
</gene>
<dbReference type="Pfam" id="PF12395">
    <property type="entry name" value="DUF3658"/>
    <property type="match status" value="1"/>
</dbReference>
<comment type="caution">
    <text evidence="3">The sequence shown here is derived from an EMBL/GenBank/DDBJ whole genome shotgun (WGS) entry which is preliminary data.</text>
</comment>
<protein>
    <submittedName>
        <fullName evidence="3">DUF1835 domain-containing protein</fullName>
    </submittedName>
</protein>
<sequence>MSTQHITPGGAAADSLREALARAKRPDQVVELRDDLAVGPLRGADELPSVRATFWQNVLGDSDIDFARELEDEAARLEALVDSDAPVVIWHGQSAANQLMLRRVAYHLRNEPQRLNEVRLSSDDLPPEARASARADSATAVGMFAPEVLLAKLADAAPISVLRIGRLALEWQEVKQVNAETRAWRDNTFKRGTFAELDALVAEHASTEWRNAARVAGELMVADVGFLVSDTIAFWRCRQAAAAGLVELSGEPDGYGSWRTLQIRATEANVKRGPARAF</sequence>
<accession>A0A494X234</accession>
<name>A0A494X234_9BURK</name>
<dbReference type="Pfam" id="PF08874">
    <property type="entry name" value="DUF1835"/>
    <property type="match status" value="1"/>
</dbReference>
<evidence type="ECO:0000259" key="2">
    <source>
        <dbReference type="Pfam" id="PF12395"/>
    </source>
</evidence>
<dbReference type="Proteomes" id="UP000280434">
    <property type="component" value="Unassembled WGS sequence"/>
</dbReference>
<dbReference type="AlphaFoldDB" id="A0A494X234"/>
<evidence type="ECO:0000259" key="1">
    <source>
        <dbReference type="Pfam" id="PF08874"/>
    </source>
</evidence>
<dbReference type="RefSeq" id="WP_121281190.1">
    <property type="nucleotide sequence ID" value="NZ_RBZV01000013.1"/>
</dbReference>
<feature type="domain" description="DUF3658" evidence="2">
    <location>
        <begin position="154"/>
        <end position="254"/>
    </location>
</feature>